<evidence type="ECO:0000256" key="5">
    <source>
        <dbReference type="ARBA" id="ARBA00023239"/>
    </source>
</evidence>
<dbReference type="UniPathway" id="UPA00232"/>
<dbReference type="GO" id="GO:0031314">
    <property type="term" value="C:extrinsic component of mitochondrial inner membrane"/>
    <property type="evidence" value="ECO:0007669"/>
    <property type="project" value="UniProtKB-UniRule"/>
</dbReference>
<dbReference type="EMBL" id="LT598468">
    <property type="protein sequence ID" value="SCV04779.1"/>
    <property type="molecule type" value="Genomic_DNA"/>
</dbReference>
<dbReference type="PANTHER" id="PTHR12922">
    <property type="entry name" value="UBIQUINONE BIOSYNTHESIS PROTEIN"/>
    <property type="match status" value="1"/>
</dbReference>
<evidence type="ECO:0000256" key="4">
    <source>
        <dbReference type="ARBA" id="ARBA00023136"/>
    </source>
</evidence>
<dbReference type="Pfam" id="PF05019">
    <property type="entry name" value="Coq4"/>
    <property type="match status" value="1"/>
</dbReference>
<keyword evidence="4 7" id="KW-0472">Membrane</keyword>
<evidence type="ECO:0000256" key="1">
    <source>
        <dbReference type="ARBA" id="ARBA00022688"/>
    </source>
</evidence>
<keyword evidence="1 7" id="KW-0831">Ubiquinone biosynthesis</keyword>
<dbReference type="Proteomes" id="UP000191024">
    <property type="component" value="Chromosome H"/>
</dbReference>
<dbReference type="HAMAP" id="MF_03111">
    <property type="entry name" value="Coq4"/>
    <property type="match status" value="1"/>
</dbReference>
<name>A0A1G4KJS2_9SACH</name>
<dbReference type="AlphaFoldDB" id="A0A1G4KJS2"/>
<keyword evidence="7" id="KW-0862">Zinc</keyword>
<keyword evidence="9" id="KW-1185">Reference proteome</keyword>
<dbReference type="STRING" id="1230905.A0A1G4KJS2"/>
<comment type="catalytic activity">
    <reaction evidence="7">
        <text>a 4-hydroxy-3-methoxy-5-(all-trans-polyprenyl)benzoate + H(+) = a 2-methoxy-6-(all-trans-polyprenyl)phenol + CO2</text>
        <dbReference type="Rhea" id="RHEA:81179"/>
        <dbReference type="Rhea" id="RHEA-COMP:9551"/>
        <dbReference type="Rhea" id="RHEA-COMP:10931"/>
        <dbReference type="ChEBI" id="CHEBI:15378"/>
        <dbReference type="ChEBI" id="CHEBI:16526"/>
        <dbReference type="ChEBI" id="CHEBI:62731"/>
        <dbReference type="ChEBI" id="CHEBI:84443"/>
        <dbReference type="EC" id="4.1.1.130"/>
    </reaction>
</comment>
<comment type="pathway">
    <text evidence="7">Cofactor biosynthesis; ubiquinone biosynthesis.</text>
</comment>
<evidence type="ECO:0000256" key="3">
    <source>
        <dbReference type="ARBA" id="ARBA00023128"/>
    </source>
</evidence>
<comment type="function">
    <text evidence="7">Lyase that catalyzes the C1-decarboxylation of 4-hydroxy-3-methoxy-5-(all-trans-polyprenyl)benzoic acid into 2-methoxy-6-(all-trans-polyprenyl)phenol during ubiquinone biosynthesis.</text>
</comment>
<evidence type="ECO:0000313" key="9">
    <source>
        <dbReference type="Proteomes" id="UP000191024"/>
    </source>
</evidence>
<dbReference type="InterPro" id="IPR027540">
    <property type="entry name" value="Coq4_euk"/>
</dbReference>
<protein>
    <recommendedName>
        <fullName evidence="6">4-hydroxy-3-methoxy-5-polyprenylbenzoate decarboxylase</fullName>
    </recommendedName>
</protein>
<keyword evidence="5 7" id="KW-0456">Lyase</keyword>
<evidence type="ECO:0000256" key="2">
    <source>
        <dbReference type="ARBA" id="ARBA00022792"/>
    </source>
</evidence>
<comment type="cofactor">
    <cofactor evidence="7">
        <name>Zn(2+)</name>
        <dbReference type="ChEBI" id="CHEBI:29105"/>
    </cofactor>
</comment>
<dbReference type="GO" id="GO:0120539">
    <property type="term" value="F:4-hydroxy-3-methoxy-5-polyprenylbenzoate decarboxylase activity"/>
    <property type="evidence" value="ECO:0007669"/>
    <property type="project" value="UniProtKB-EC"/>
</dbReference>
<proteinExistence type="inferred from homology"/>
<comment type="similarity">
    <text evidence="7">Belongs to the COQ4 family.</text>
</comment>
<gene>
    <name evidence="7" type="primary">COQ4</name>
    <name evidence="8" type="ORF">LAMI_0H19020G</name>
</gene>
<keyword evidence="3 7" id="KW-0496">Mitochondrion</keyword>
<feature type="binding site" evidence="7">
    <location>
        <position position="224"/>
    </location>
    <ligand>
        <name>Zn(2+)</name>
        <dbReference type="ChEBI" id="CHEBI:29105"/>
    </ligand>
</feature>
<comment type="subunit">
    <text evidence="7">Component of a multi-subunit COQ enzyme complex, composed of at least COQ3, COQ4, COQ5, COQ6, COQ7 and COQ9.</text>
</comment>
<dbReference type="PANTHER" id="PTHR12922:SF7">
    <property type="entry name" value="UBIQUINONE BIOSYNTHESIS PROTEIN COQ4 HOMOLOG, MITOCHONDRIAL"/>
    <property type="match status" value="1"/>
</dbReference>
<feature type="binding site" evidence="7">
    <location>
        <position position="212"/>
    </location>
    <ligand>
        <name>Zn(2+)</name>
        <dbReference type="ChEBI" id="CHEBI:29105"/>
    </ligand>
</feature>
<evidence type="ECO:0000256" key="6">
    <source>
        <dbReference type="ARBA" id="ARBA00081568"/>
    </source>
</evidence>
<accession>A0A1G4KJS2</accession>
<dbReference type="InterPro" id="IPR007715">
    <property type="entry name" value="Coq4"/>
</dbReference>
<dbReference type="GO" id="GO:0008270">
    <property type="term" value="F:zinc ion binding"/>
    <property type="evidence" value="ECO:0007669"/>
    <property type="project" value="UniProtKB-UniRule"/>
</dbReference>
<feature type="binding site" evidence="7">
    <location>
        <position position="209"/>
    </location>
    <ligand>
        <name>Zn(2+)</name>
        <dbReference type="ChEBI" id="CHEBI:29105"/>
    </ligand>
</feature>
<dbReference type="OrthoDB" id="4249at2759"/>
<keyword evidence="2 7" id="KW-0999">Mitochondrion inner membrane</keyword>
<organism evidence="8 9">
    <name type="scientific">Lachancea mirantina</name>
    <dbReference type="NCBI Taxonomy" id="1230905"/>
    <lineage>
        <taxon>Eukaryota</taxon>
        <taxon>Fungi</taxon>
        <taxon>Dikarya</taxon>
        <taxon>Ascomycota</taxon>
        <taxon>Saccharomycotina</taxon>
        <taxon>Saccharomycetes</taxon>
        <taxon>Saccharomycetales</taxon>
        <taxon>Saccharomycetaceae</taxon>
        <taxon>Lachancea</taxon>
    </lineage>
</organism>
<sequence length="330" mass="38206">MLSRHSFRRLQSHSSSLLRRNFFGAAAVTLGGFIFGQDARLADSISEGEVHNKNVDYEALREEKVQMRLKSIKSSRPMAPQYEGHVPLYPHERFLLFVTSGLRSYYHPENGDNIVQLGEATAFPCFLENLKEVMLSDKTGRQILREQPDITTESLHMDRLKELDENTVGYTYYKWLLREGVSPDTRAPVKYINDPLHAYIFKRYRQCHDFYHAINALPINIEGEIAVKTLEAANIGVPMAGLGALLAPLRLSKVQKQRIYDIYIPWALRAGLSSKPLINVYWEKILDRDVDELREDLEIRPPPDLRTIRSERAKLRKAFKQKYENYEKQP</sequence>
<reference evidence="9" key="1">
    <citation type="submission" date="2016-03" db="EMBL/GenBank/DDBJ databases">
        <authorList>
            <person name="Devillers H."/>
        </authorList>
    </citation>
    <scope>NUCLEOTIDE SEQUENCE [LARGE SCALE GENOMIC DNA]</scope>
</reference>
<evidence type="ECO:0000256" key="7">
    <source>
        <dbReference type="HAMAP-Rule" id="MF_03111"/>
    </source>
</evidence>
<feature type="binding site" evidence="7">
    <location>
        <position position="208"/>
    </location>
    <ligand>
        <name>Zn(2+)</name>
        <dbReference type="ChEBI" id="CHEBI:29105"/>
    </ligand>
</feature>
<keyword evidence="7" id="KW-0479">Metal-binding</keyword>
<evidence type="ECO:0000313" key="8">
    <source>
        <dbReference type="EMBL" id="SCV04779.1"/>
    </source>
</evidence>
<comment type="subcellular location">
    <subcellularLocation>
        <location evidence="7">Mitochondrion inner membrane</location>
        <topology evidence="7">Peripheral membrane protein</topology>
        <orientation evidence="7">Matrix side</orientation>
    </subcellularLocation>
</comment>